<evidence type="ECO:0000256" key="6">
    <source>
        <dbReference type="SAM" id="MobiDB-lite"/>
    </source>
</evidence>
<reference evidence="7" key="1">
    <citation type="submission" date="2022-01" db="EMBL/GenBank/DDBJ databases">
        <authorList>
            <person name="Criscuolo A."/>
        </authorList>
    </citation>
    <scope>NUCLEOTIDE SEQUENCE</scope>
    <source>
        <strain evidence="7">CIP111893</strain>
    </source>
</reference>
<name>A0ABM9CLX0_9BACL</name>
<keyword evidence="5" id="KW-1003">Cell membrane</keyword>
<feature type="compositionally biased region" description="Low complexity" evidence="6">
    <location>
        <begin position="27"/>
        <end position="45"/>
    </location>
</feature>
<dbReference type="PRINTS" id="PR00181">
    <property type="entry name" value="MALTOSEBP"/>
</dbReference>
<dbReference type="InterPro" id="IPR006060">
    <property type="entry name" value="Maltose/Cyclodextrin-bd"/>
</dbReference>
<evidence type="ECO:0000256" key="3">
    <source>
        <dbReference type="ARBA" id="ARBA00022597"/>
    </source>
</evidence>
<dbReference type="Gene3D" id="3.40.190.10">
    <property type="entry name" value="Periplasmic binding protein-like II"/>
    <property type="match status" value="2"/>
</dbReference>
<dbReference type="PANTHER" id="PTHR30061:SF50">
    <property type="entry name" value="MALTOSE_MALTODEXTRIN-BINDING PERIPLASMIC PROTEIN"/>
    <property type="match status" value="1"/>
</dbReference>
<dbReference type="Pfam" id="PF13416">
    <property type="entry name" value="SBP_bac_8"/>
    <property type="match status" value="1"/>
</dbReference>
<dbReference type="InterPro" id="IPR006059">
    <property type="entry name" value="SBP"/>
</dbReference>
<accession>A0ABM9CLX0</accession>
<evidence type="ECO:0000256" key="5">
    <source>
        <dbReference type="RuleBase" id="RU365005"/>
    </source>
</evidence>
<proteinExistence type="inferred from homology"/>
<dbReference type="PROSITE" id="PS51257">
    <property type="entry name" value="PROKAR_LIPOPROTEIN"/>
    <property type="match status" value="1"/>
</dbReference>
<protein>
    <recommendedName>
        <fullName evidence="5">Maltodextrin-binding protein</fullName>
    </recommendedName>
</protein>
<dbReference type="CDD" id="cd13586">
    <property type="entry name" value="PBP2_Maltose_binding_like"/>
    <property type="match status" value="1"/>
</dbReference>
<sequence>MKMRRMLSIVIAIVMVIVIAACGSGNNNEPSETTNTPPANNSNATVDEQENEAVVPTEPELEKDAKLIVWDNGGSDETWAKAVAEEFTKKYNIPVEVQVVSQGDAPTKLQTDGPAGLGADVFLAPHDKIGGLVASGLVLENFFADEYKVNFMEASITGTSMNGVLYGYPTAIDTYALFYNKDLVKNVPATMDDLIAQSKGFTDKAKEKYGFMMQVNDFFFLYGFLGGYDGYVFGDKNTNKDDIGLNNEGAVKAAQFMQKLHKEVLPLNSGDINYALKETLFINNNLMFDINGPWAVAALQEGKVNFGVAPLPKLDNGKAPTSFSGIRAYYVNSYTKYPEAAAAYARFATSEEMLMKKFEISGQLPPRISLMENETIKGNEIIKGFLDQAAVSVPMPNIPEMVPVWEAMGNAFAVIWDDNADPKTVLDKAVNQIKEAISLSNQ</sequence>
<evidence type="ECO:0000256" key="2">
    <source>
        <dbReference type="ARBA" id="ARBA00022448"/>
    </source>
</evidence>
<organism evidence="7 8">
    <name type="scientific">Paenibacillus plantiphilus</name>
    <dbReference type="NCBI Taxonomy" id="2905650"/>
    <lineage>
        <taxon>Bacteria</taxon>
        <taxon>Bacillati</taxon>
        <taxon>Bacillota</taxon>
        <taxon>Bacilli</taxon>
        <taxon>Bacillales</taxon>
        <taxon>Paenibacillaceae</taxon>
        <taxon>Paenibacillus</taxon>
    </lineage>
</organism>
<keyword evidence="5" id="KW-0449">Lipoprotein</keyword>
<comment type="caution">
    <text evidence="7">The sequence shown here is derived from an EMBL/GenBank/DDBJ whole genome shotgun (WGS) entry which is preliminary data.</text>
</comment>
<evidence type="ECO:0000256" key="4">
    <source>
        <dbReference type="ARBA" id="ARBA00022729"/>
    </source>
</evidence>
<evidence type="ECO:0000256" key="1">
    <source>
        <dbReference type="ARBA" id="ARBA00008520"/>
    </source>
</evidence>
<keyword evidence="2 5" id="KW-0813">Transport</keyword>
<keyword evidence="4" id="KW-0732">Signal</keyword>
<evidence type="ECO:0000313" key="8">
    <source>
        <dbReference type="Proteomes" id="UP000838686"/>
    </source>
</evidence>
<keyword evidence="5" id="KW-0472">Membrane</keyword>
<dbReference type="PANTHER" id="PTHR30061">
    <property type="entry name" value="MALTOSE-BINDING PERIPLASMIC PROTEIN"/>
    <property type="match status" value="1"/>
</dbReference>
<keyword evidence="3 5" id="KW-0762">Sugar transport</keyword>
<keyword evidence="8" id="KW-1185">Reference proteome</keyword>
<dbReference type="EMBL" id="CAKMMF010000028">
    <property type="protein sequence ID" value="CAH1217290.1"/>
    <property type="molecule type" value="Genomic_DNA"/>
</dbReference>
<comment type="similarity">
    <text evidence="1 5">Belongs to the bacterial solute-binding protein 1 family.</text>
</comment>
<feature type="region of interest" description="Disordered" evidence="6">
    <location>
        <begin position="27"/>
        <end position="57"/>
    </location>
</feature>
<comment type="subcellular location">
    <subcellularLocation>
        <location evidence="5">Cell membrane</location>
        <topology evidence="5">Lipid-anchor</topology>
    </subcellularLocation>
</comment>
<evidence type="ECO:0000313" key="7">
    <source>
        <dbReference type="EMBL" id="CAH1217290.1"/>
    </source>
</evidence>
<gene>
    <name evidence="7" type="primary">cycB_6</name>
    <name evidence="7" type="ORF">PAECIP111893_04250</name>
</gene>
<dbReference type="SUPFAM" id="SSF53850">
    <property type="entry name" value="Periplasmic binding protein-like II"/>
    <property type="match status" value="1"/>
</dbReference>
<dbReference type="Proteomes" id="UP000838686">
    <property type="component" value="Unassembled WGS sequence"/>
</dbReference>
<dbReference type="RefSeq" id="WP_236344640.1">
    <property type="nucleotide sequence ID" value="NZ_CAKMMF010000028.1"/>
</dbReference>